<evidence type="ECO:0000313" key="1">
    <source>
        <dbReference type="EMBL" id="ETW87503.1"/>
    </source>
</evidence>
<dbReference type="KEGG" id="hir:HETIRDRAFT_244958"/>
<accession>W4KNT5</accession>
<name>W4KNT5_HETIT</name>
<dbReference type="Proteomes" id="UP000030671">
    <property type="component" value="Unassembled WGS sequence"/>
</dbReference>
<evidence type="ECO:0008006" key="3">
    <source>
        <dbReference type="Google" id="ProtNLM"/>
    </source>
</evidence>
<feature type="non-terminal residue" evidence="1">
    <location>
        <position position="1"/>
    </location>
</feature>
<sequence>SSQNFVRALKATPDAGEPSKIQVAKEAWDTPSFHIPNKGETIVDWALTRLLKDRANEPTSNPILDLRYWELLADVLYPRSTSQTIGESTRMHKTWLLPLLNRTPIAPIVISLFNLSTSFDLNERSHIYSISCRSISLLWPLAVQKITPDSLLDCFGALLGPLAVFDALGAPSADDGFQKIGSMVTLSLKTALSNSSNKKKLHQIFVQNHLESWLRCMVKSPCDGDGMLQPPLLSDIYAVGVELLFSLDTLRQLSDANASASLFSSFKSIITTLPNISLPILPHLLASFAQNVRKHRSAIFGPGDASLLDARTSSVKFFAALEESLRNLGDNKQQTQVWKARGEILTVVEKENLFVVGSEEAEALLKEDIDLAIHALGDAWEESRKPLTDLSIKVLYIITRIDYELIDDYIPRILPNLLTIPTPVQPPESSSTWRTMYTSTAASPILMSSHLEKLSRSVHAFFTPGQLLSTTRDVLSALQKIWEGFLDAYKIDLSHSGVGARKKRRKSAPKEEVASTSLNVDSWAIRFAHAARVVSSVISALPVHLVTDEGQEEIRHTVRSAMEGFVSEAIQTSLEQVGRAEEDRARADGDEWAAQVVGTTALRLRYAVEAAGDFGDIAFEKAEEGMVAVVSNENALPEYRIEIFRTLFKRSAYPAFTHRQTVINAALTYLERYFASPALLSPATWTGRSSQLGFEDHGHATAAVGLLRLLTPFAVVLECFHSADFWEKSNIRAALLTVLQMKTFSLDAIDVPHVLARSNSRRSRRVSVTTTQIQDAAGAYRFLLYSPSEYLSRSSRNDLLKRAISLDIAVGVSPSLHQDANNVSLVVSLRAFLLKTFSFMGSAEHQLTLEYVLHMIETTPSAIFDSDSITLNLIDLHLITIIRDAEKGTDNALIQTVKRLIGLPFDFGSQTAIPRLSGLRLMSMLTGGTTVSVLSQALLATLMKLYEHIAGIVHPLVENVVNSGDISGSCDVLECWCQCIAFGRWI</sequence>
<protein>
    <recommendedName>
        <fullName evidence="3">Nucleolar 27S pre-rRNA processing Urb2/Npa2 C-terminal domain-containing protein</fullName>
    </recommendedName>
</protein>
<dbReference type="GeneID" id="20669072"/>
<gene>
    <name evidence="1" type="ORF">HETIRDRAFT_244958</name>
</gene>
<dbReference type="EMBL" id="KI925454">
    <property type="protein sequence ID" value="ETW87503.1"/>
    <property type="molecule type" value="Genomic_DNA"/>
</dbReference>
<dbReference type="AlphaFoldDB" id="W4KNT5"/>
<proteinExistence type="predicted"/>
<evidence type="ECO:0000313" key="2">
    <source>
        <dbReference type="Proteomes" id="UP000030671"/>
    </source>
</evidence>
<dbReference type="OrthoDB" id="160374at2759"/>
<dbReference type="STRING" id="747525.W4KNT5"/>
<dbReference type="InParanoid" id="W4KNT5"/>
<keyword evidence="2" id="KW-1185">Reference proteome</keyword>
<dbReference type="HOGENOM" id="CLU_002353_0_0_1"/>
<dbReference type="eggNOG" id="ENOG502S5N7">
    <property type="taxonomic scope" value="Eukaryota"/>
</dbReference>
<reference evidence="1 2" key="1">
    <citation type="journal article" date="2012" name="New Phytol.">
        <title>Insight into trade-off between wood decay and parasitism from the genome of a fungal forest pathogen.</title>
        <authorList>
            <person name="Olson A."/>
            <person name="Aerts A."/>
            <person name="Asiegbu F."/>
            <person name="Belbahri L."/>
            <person name="Bouzid O."/>
            <person name="Broberg A."/>
            <person name="Canback B."/>
            <person name="Coutinho P.M."/>
            <person name="Cullen D."/>
            <person name="Dalman K."/>
            <person name="Deflorio G."/>
            <person name="van Diepen L.T."/>
            <person name="Dunand C."/>
            <person name="Duplessis S."/>
            <person name="Durling M."/>
            <person name="Gonthier P."/>
            <person name="Grimwood J."/>
            <person name="Fossdal C.G."/>
            <person name="Hansson D."/>
            <person name="Henrissat B."/>
            <person name="Hietala A."/>
            <person name="Himmelstrand K."/>
            <person name="Hoffmeister D."/>
            <person name="Hogberg N."/>
            <person name="James T.Y."/>
            <person name="Karlsson M."/>
            <person name="Kohler A."/>
            <person name="Kues U."/>
            <person name="Lee Y.H."/>
            <person name="Lin Y.C."/>
            <person name="Lind M."/>
            <person name="Lindquist E."/>
            <person name="Lombard V."/>
            <person name="Lucas S."/>
            <person name="Lunden K."/>
            <person name="Morin E."/>
            <person name="Murat C."/>
            <person name="Park J."/>
            <person name="Raffaello T."/>
            <person name="Rouze P."/>
            <person name="Salamov A."/>
            <person name="Schmutz J."/>
            <person name="Solheim H."/>
            <person name="Stahlberg J."/>
            <person name="Velez H."/>
            <person name="de Vries R.P."/>
            <person name="Wiebenga A."/>
            <person name="Woodward S."/>
            <person name="Yakovlev I."/>
            <person name="Garbelotto M."/>
            <person name="Martin F."/>
            <person name="Grigoriev I.V."/>
            <person name="Stenlid J."/>
        </authorList>
    </citation>
    <scope>NUCLEOTIDE SEQUENCE [LARGE SCALE GENOMIC DNA]</scope>
    <source>
        <strain evidence="1 2">TC 32-1</strain>
    </source>
</reference>
<feature type="non-terminal residue" evidence="1">
    <location>
        <position position="986"/>
    </location>
</feature>
<dbReference type="RefSeq" id="XP_009541396.1">
    <property type="nucleotide sequence ID" value="XM_009543101.1"/>
</dbReference>
<organism evidence="1 2">
    <name type="scientific">Heterobasidion irregulare (strain TC 32-1)</name>
    <dbReference type="NCBI Taxonomy" id="747525"/>
    <lineage>
        <taxon>Eukaryota</taxon>
        <taxon>Fungi</taxon>
        <taxon>Dikarya</taxon>
        <taxon>Basidiomycota</taxon>
        <taxon>Agaricomycotina</taxon>
        <taxon>Agaricomycetes</taxon>
        <taxon>Russulales</taxon>
        <taxon>Bondarzewiaceae</taxon>
        <taxon>Heterobasidion</taxon>
        <taxon>Heterobasidion annosum species complex</taxon>
    </lineage>
</organism>